<dbReference type="RefSeq" id="WP_209138867.1">
    <property type="nucleotide sequence ID" value="NZ_JAGHKO010000001.1"/>
</dbReference>
<dbReference type="Gene3D" id="3.30.70.20">
    <property type="match status" value="1"/>
</dbReference>
<protein>
    <submittedName>
        <fullName evidence="2">(4Fe-4S)-binding protein</fullName>
    </submittedName>
</protein>
<organism evidence="2 3">
    <name type="scientific">Niastella soli</name>
    <dbReference type="NCBI Taxonomy" id="2821487"/>
    <lineage>
        <taxon>Bacteria</taxon>
        <taxon>Pseudomonadati</taxon>
        <taxon>Bacteroidota</taxon>
        <taxon>Chitinophagia</taxon>
        <taxon>Chitinophagales</taxon>
        <taxon>Chitinophagaceae</taxon>
        <taxon>Niastella</taxon>
    </lineage>
</organism>
<reference evidence="2 3" key="1">
    <citation type="submission" date="2021-03" db="EMBL/GenBank/DDBJ databases">
        <title>Assistant Professor.</title>
        <authorList>
            <person name="Huq M.A."/>
        </authorList>
    </citation>
    <scope>NUCLEOTIDE SEQUENCE [LARGE SCALE GENOMIC DNA]</scope>
    <source>
        <strain evidence="2 3">MAH-29</strain>
    </source>
</reference>
<dbReference type="InterPro" id="IPR015946">
    <property type="entry name" value="KH_dom-like_a/b"/>
</dbReference>
<dbReference type="PANTHER" id="PTHR39624">
    <property type="entry name" value="PROTEIN INVOLVED IN RIMO-MEDIATED BETA-METHYLTHIOLATION OF RIBOSOMAL PROTEIN S12 YCAO"/>
    <property type="match status" value="1"/>
</dbReference>
<gene>
    <name evidence="2" type="ORF">J7I42_11200</name>
</gene>
<feature type="domain" description="Divergent 4Fe-4S mono-cluster" evidence="1">
    <location>
        <begin position="148"/>
        <end position="210"/>
    </location>
</feature>
<comment type="caution">
    <text evidence="2">The sequence shown here is derived from an EMBL/GenBank/DDBJ whole genome shotgun (WGS) entry which is preliminary data.</text>
</comment>
<dbReference type="Gene3D" id="3.30.300.20">
    <property type="match status" value="1"/>
</dbReference>
<dbReference type="SUPFAM" id="SSF82784">
    <property type="entry name" value="OsmC-like"/>
    <property type="match status" value="1"/>
</dbReference>
<dbReference type="Proteomes" id="UP000677244">
    <property type="component" value="Unassembled WGS sequence"/>
</dbReference>
<evidence type="ECO:0000259" key="1">
    <source>
        <dbReference type="Pfam" id="PF06902"/>
    </source>
</evidence>
<dbReference type="EMBL" id="JAGHKO010000001">
    <property type="protein sequence ID" value="MBO9200832.1"/>
    <property type="molecule type" value="Genomic_DNA"/>
</dbReference>
<evidence type="ECO:0000313" key="2">
    <source>
        <dbReference type="EMBL" id="MBO9200832.1"/>
    </source>
</evidence>
<name>A0ABS3YTB8_9BACT</name>
<accession>A0ABS3YTB8</accession>
<dbReference type="InterPro" id="IPR010693">
    <property type="entry name" value="Divergent_4Fe-4S_mono-cluster"/>
</dbReference>
<dbReference type="SUPFAM" id="SSF54862">
    <property type="entry name" value="4Fe-4S ferredoxins"/>
    <property type="match status" value="1"/>
</dbReference>
<dbReference type="Pfam" id="PF06902">
    <property type="entry name" value="Fer4_19"/>
    <property type="match status" value="1"/>
</dbReference>
<dbReference type="Pfam" id="PF02566">
    <property type="entry name" value="OsmC"/>
    <property type="match status" value="1"/>
</dbReference>
<sequence length="217" mass="24544">MEYKLQKPVHGTIGTTKYQCVIEWRNGQFIADEPEIQGGKDTGPDPFTLLLSSLASCTLVTLRMYIDRKGWDIPEFKVKTNLWQSKDGDSTITFIDRDITLPAGIEPEKKNRLLEIAANCPISKLLEGNIKVRSYIFHEEDVDKKIKYTNGDITVVWKPELCKHSGRCVTQLPKVFNLKTKPWVTMSGADTEAIKAQVERCPTGALSWIKNEDTPSE</sequence>
<dbReference type="PANTHER" id="PTHR39624:SF2">
    <property type="entry name" value="OSMC-LIKE PROTEIN"/>
    <property type="match status" value="1"/>
</dbReference>
<dbReference type="InterPro" id="IPR003718">
    <property type="entry name" value="OsmC/Ohr_fam"/>
</dbReference>
<proteinExistence type="predicted"/>
<evidence type="ECO:0000313" key="3">
    <source>
        <dbReference type="Proteomes" id="UP000677244"/>
    </source>
</evidence>
<dbReference type="InterPro" id="IPR036102">
    <property type="entry name" value="OsmC/Ohrsf"/>
</dbReference>
<keyword evidence="3" id="KW-1185">Reference proteome</keyword>